<keyword evidence="3" id="KW-1185">Reference proteome</keyword>
<comment type="caution">
    <text evidence="2">The sequence shown here is derived from an EMBL/GenBank/DDBJ whole genome shotgun (WGS) entry which is preliminary data.</text>
</comment>
<sequence length="53" mass="6160">MNEEVNEPTFKLEGEIIQTKKSLAGFRQSTKNQKSQLEVNKRDVVMEDPRPKI</sequence>
<feature type="compositionally biased region" description="Basic and acidic residues" evidence="1">
    <location>
        <begin position="39"/>
        <end position="53"/>
    </location>
</feature>
<organism evidence="2 3">
    <name type="scientific">Phycomyces blakesleeanus</name>
    <dbReference type="NCBI Taxonomy" id="4837"/>
    <lineage>
        <taxon>Eukaryota</taxon>
        <taxon>Fungi</taxon>
        <taxon>Fungi incertae sedis</taxon>
        <taxon>Mucoromycota</taxon>
        <taxon>Mucoromycotina</taxon>
        <taxon>Mucoromycetes</taxon>
        <taxon>Mucorales</taxon>
        <taxon>Phycomycetaceae</taxon>
        <taxon>Phycomyces</taxon>
    </lineage>
</organism>
<feature type="compositionally biased region" description="Polar residues" evidence="1">
    <location>
        <begin position="27"/>
        <end position="38"/>
    </location>
</feature>
<feature type="non-terminal residue" evidence="2">
    <location>
        <position position="53"/>
    </location>
</feature>
<reference evidence="2 3" key="1">
    <citation type="submission" date="2024-04" db="EMBL/GenBank/DDBJ databases">
        <title>Symmetric and asymmetric DNA N6-adenine methylation regulates different biological responses in Mucorales.</title>
        <authorList>
            <consortium name="Lawrence Berkeley National Laboratory"/>
            <person name="Lax C."/>
            <person name="Mondo S.J."/>
            <person name="Osorio-Concepcion M."/>
            <person name="Muszewska A."/>
            <person name="Corrochano-Luque M."/>
            <person name="Gutierrez G."/>
            <person name="Riley R."/>
            <person name="Lipzen A."/>
            <person name="Guo J."/>
            <person name="Hundley H."/>
            <person name="Amirebrahimi M."/>
            <person name="Ng V."/>
            <person name="Lorenzo-Gutierrez D."/>
            <person name="Binder U."/>
            <person name="Yang J."/>
            <person name="Song Y."/>
            <person name="Canovas D."/>
            <person name="Navarro E."/>
            <person name="Freitag M."/>
            <person name="Gabaldon T."/>
            <person name="Grigoriev I.V."/>
            <person name="Corrochano L.M."/>
            <person name="Nicolas F.E."/>
            <person name="Garre V."/>
        </authorList>
    </citation>
    <scope>NUCLEOTIDE SEQUENCE [LARGE SCALE GENOMIC DNA]</scope>
    <source>
        <strain evidence="2 3">L51</strain>
    </source>
</reference>
<protein>
    <submittedName>
        <fullName evidence="2">Uncharacterized protein</fullName>
    </submittedName>
</protein>
<name>A0ABR3B4Y2_PHYBL</name>
<gene>
    <name evidence="2" type="ORF">J3Q64DRAFT_1728715</name>
</gene>
<dbReference type="Proteomes" id="UP001448207">
    <property type="component" value="Unassembled WGS sequence"/>
</dbReference>
<feature type="region of interest" description="Disordered" evidence="1">
    <location>
        <begin position="27"/>
        <end position="53"/>
    </location>
</feature>
<evidence type="ECO:0000313" key="3">
    <source>
        <dbReference type="Proteomes" id="UP001448207"/>
    </source>
</evidence>
<proteinExistence type="predicted"/>
<dbReference type="EMBL" id="JBCLYO010000004">
    <property type="protein sequence ID" value="KAL0090182.1"/>
    <property type="molecule type" value="Genomic_DNA"/>
</dbReference>
<evidence type="ECO:0000313" key="2">
    <source>
        <dbReference type="EMBL" id="KAL0090182.1"/>
    </source>
</evidence>
<accession>A0ABR3B4Y2</accession>
<evidence type="ECO:0000256" key="1">
    <source>
        <dbReference type="SAM" id="MobiDB-lite"/>
    </source>
</evidence>